<reference evidence="1 2" key="1">
    <citation type="journal article" date="2011" name="J. Bacteriol.">
        <title>Complete genome sequence of Burkholderia rhizoxinica, an endosymbiont of Rhizopus microsporus.</title>
        <authorList>
            <person name="Lackner G."/>
            <person name="Moebius N."/>
            <person name="Partida-Martinez L."/>
            <person name="Hertweck C."/>
        </authorList>
    </citation>
    <scope>NUCLEOTIDE SEQUENCE [LARGE SCALE GENOMIC DNA]</scope>
    <source>
        <strain evidence="2">DSM 19002 / CIP 109453 / HKI 454</strain>
    </source>
</reference>
<dbReference type="STRING" id="882378.RBRH_02315"/>
<dbReference type="KEGG" id="brh:RBRH_02315"/>
<protein>
    <submittedName>
        <fullName evidence="1">Uncharacterized protein</fullName>
    </submittedName>
</protein>
<dbReference type="Proteomes" id="UP000007437">
    <property type="component" value="Chromosome"/>
</dbReference>
<dbReference type="AlphaFoldDB" id="E5APS7"/>
<gene>
    <name evidence="1" type="ordered locus">RBRH_02315</name>
</gene>
<organism evidence="1 2">
    <name type="scientific">Mycetohabitans rhizoxinica (strain DSM 19002 / CIP 109453 / HKI 454)</name>
    <name type="common">Paraburkholderia rhizoxinica</name>
    <dbReference type="NCBI Taxonomy" id="882378"/>
    <lineage>
        <taxon>Bacteria</taxon>
        <taxon>Pseudomonadati</taxon>
        <taxon>Pseudomonadota</taxon>
        <taxon>Betaproteobacteria</taxon>
        <taxon>Burkholderiales</taxon>
        <taxon>Burkholderiaceae</taxon>
        <taxon>Mycetohabitans</taxon>
    </lineage>
</organism>
<evidence type="ECO:0000313" key="2">
    <source>
        <dbReference type="Proteomes" id="UP000007437"/>
    </source>
</evidence>
<accession>E5APS7</accession>
<dbReference type="EMBL" id="FR687359">
    <property type="protein sequence ID" value="CBW74609.1"/>
    <property type="molecule type" value="Genomic_DNA"/>
</dbReference>
<sequence>MGANGLENSRLNAASRALQSLQRMSRWIKQQSQLVNTETINQLEIRNIRDESIGCQEKSIDMSPIIFITIFCP</sequence>
<name>E5APS7_MYCRK</name>
<dbReference type="HOGENOM" id="CLU_2697581_0_0_4"/>
<evidence type="ECO:0000313" key="1">
    <source>
        <dbReference type="EMBL" id="CBW74609.1"/>
    </source>
</evidence>
<proteinExistence type="predicted"/>